<dbReference type="InterPro" id="IPR000683">
    <property type="entry name" value="Gfo/Idh/MocA-like_OxRdtase_N"/>
</dbReference>
<evidence type="ECO:0000259" key="1">
    <source>
        <dbReference type="Pfam" id="PF01408"/>
    </source>
</evidence>
<evidence type="ECO:0000313" key="4">
    <source>
        <dbReference type="Proteomes" id="UP000485484"/>
    </source>
</evidence>
<sequence>MSREIRVGIAGLGRTGWFNHAKTLETMAGSYRITAVQDPNADRQKEAAGAFGCRTYSDFDQLLADPEVELVVVATPTMLHTEQTIAALKAGKMVVCEKPLATTAAEVDRMIAAARTTGRLFTIFQVRRYAPDFLKIREILSSGCLGRILTIKIYAHNFSRRWDWQTLRKHGGGILFNHGSHYLDQVLLLMPPGEIELFCHLERVLALGDAEDHAKLVLRAGNGLVADLELTSSSAYSQDFWFIMGNQGGLRGSASRLQWKYFDPARLPKKELDEAPVADRTYNRDQIPWEPEQEWTAPTGQPSPSSLFYRDLYQTIVNGAPLAVTPESVRRQVALLEKCHQMAGI</sequence>
<evidence type="ECO:0000313" key="3">
    <source>
        <dbReference type="EMBL" id="OPZ92412.1"/>
    </source>
</evidence>
<dbReference type="SUPFAM" id="SSF55347">
    <property type="entry name" value="Glyceraldehyde-3-phosphate dehydrogenase-like, C-terminal domain"/>
    <property type="match status" value="1"/>
</dbReference>
<dbReference type="InterPro" id="IPR055170">
    <property type="entry name" value="GFO_IDH_MocA-like_dom"/>
</dbReference>
<feature type="domain" description="Gfo/Idh/MocA-like oxidoreductase N-terminal" evidence="1">
    <location>
        <begin position="5"/>
        <end position="122"/>
    </location>
</feature>
<gene>
    <name evidence="3" type="primary">yvaA_4</name>
    <name evidence="3" type="ORF">BWY73_00824</name>
</gene>
<dbReference type="GO" id="GO:0000166">
    <property type="term" value="F:nucleotide binding"/>
    <property type="evidence" value="ECO:0007669"/>
    <property type="project" value="InterPro"/>
</dbReference>
<proteinExistence type="predicted"/>
<dbReference type="PANTHER" id="PTHR43708:SF8">
    <property type="entry name" value="OXIDOREDUCTASE"/>
    <property type="match status" value="1"/>
</dbReference>
<keyword evidence="3" id="KW-0560">Oxidoreductase</keyword>
<accession>A0A1V5MH34</accession>
<dbReference type="InterPro" id="IPR036291">
    <property type="entry name" value="NAD(P)-bd_dom_sf"/>
</dbReference>
<feature type="domain" description="GFO/IDH/MocA-like oxidoreductase" evidence="2">
    <location>
        <begin position="133"/>
        <end position="250"/>
    </location>
</feature>
<evidence type="ECO:0000259" key="2">
    <source>
        <dbReference type="Pfam" id="PF22725"/>
    </source>
</evidence>
<dbReference type="Proteomes" id="UP000485484">
    <property type="component" value="Unassembled WGS sequence"/>
</dbReference>
<dbReference type="Pfam" id="PF22725">
    <property type="entry name" value="GFO_IDH_MocA_C3"/>
    <property type="match status" value="1"/>
</dbReference>
<name>A0A1V5MH34_UNCT6</name>
<comment type="caution">
    <text evidence="3">The sequence shown here is derived from an EMBL/GenBank/DDBJ whole genome shotgun (WGS) entry which is preliminary data.</text>
</comment>
<dbReference type="EC" id="1.-.-.-" evidence="3"/>
<dbReference type="Gene3D" id="3.30.360.10">
    <property type="entry name" value="Dihydrodipicolinate Reductase, domain 2"/>
    <property type="match status" value="1"/>
</dbReference>
<dbReference type="AlphaFoldDB" id="A0A1V5MH34"/>
<dbReference type="SUPFAM" id="SSF51735">
    <property type="entry name" value="NAD(P)-binding Rossmann-fold domains"/>
    <property type="match status" value="1"/>
</dbReference>
<dbReference type="EMBL" id="MWAK01000102">
    <property type="protein sequence ID" value="OPZ92412.1"/>
    <property type="molecule type" value="Genomic_DNA"/>
</dbReference>
<dbReference type="Pfam" id="PF01408">
    <property type="entry name" value="GFO_IDH_MocA"/>
    <property type="match status" value="1"/>
</dbReference>
<dbReference type="InterPro" id="IPR051317">
    <property type="entry name" value="Gfo/Idh/MocA_oxidoreduct"/>
</dbReference>
<organism evidence="3 4">
    <name type="scientific">candidate division TA06 bacterium ADurb.Bin417</name>
    <dbReference type="NCBI Taxonomy" id="1852828"/>
    <lineage>
        <taxon>Bacteria</taxon>
        <taxon>Bacteria division TA06</taxon>
    </lineage>
</organism>
<protein>
    <submittedName>
        <fullName evidence="3">Putative oxidoreductase YvaA</fullName>
        <ecNumber evidence="3">1.-.-.-</ecNumber>
    </submittedName>
</protein>
<reference evidence="3 4" key="1">
    <citation type="submission" date="2017-02" db="EMBL/GenBank/DDBJ databases">
        <title>Delving into the versatile metabolic prowess of the omnipresent phylum Bacteroidetes.</title>
        <authorList>
            <person name="Nobu M.K."/>
            <person name="Mei R."/>
            <person name="Narihiro T."/>
            <person name="Kuroda K."/>
            <person name="Liu W.-T."/>
        </authorList>
    </citation>
    <scope>NUCLEOTIDE SEQUENCE [LARGE SCALE GENOMIC DNA]</scope>
    <source>
        <strain evidence="3">ADurb.Bin417</strain>
    </source>
</reference>
<dbReference type="GO" id="GO:0016491">
    <property type="term" value="F:oxidoreductase activity"/>
    <property type="evidence" value="ECO:0007669"/>
    <property type="project" value="UniProtKB-KW"/>
</dbReference>
<dbReference type="PANTHER" id="PTHR43708">
    <property type="entry name" value="CONSERVED EXPRESSED OXIDOREDUCTASE (EUROFUNG)"/>
    <property type="match status" value="1"/>
</dbReference>
<dbReference type="Gene3D" id="3.40.50.720">
    <property type="entry name" value="NAD(P)-binding Rossmann-like Domain"/>
    <property type="match status" value="1"/>
</dbReference>